<evidence type="ECO:0000256" key="4">
    <source>
        <dbReference type="SAM" id="MobiDB-lite"/>
    </source>
</evidence>
<evidence type="ECO:0008006" key="9">
    <source>
        <dbReference type="Google" id="ProtNLM"/>
    </source>
</evidence>
<feature type="domain" description="Increased DNA methylation 1 C-terminal" evidence="6">
    <location>
        <begin position="386"/>
        <end position="479"/>
    </location>
</feature>
<accession>V7CRK1</accession>
<evidence type="ECO:0000256" key="1">
    <source>
        <dbReference type="ARBA" id="ARBA00022723"/>
    </source>
</evidence>
<keyword evidence="8" id="KW-1185">Reference proteome</keyword>
<dbReference type="GO" id="GO:0008270">
    <property type="term" value="F:zinc ion binding"/>
    <property type="evidence" value="ECO:0007669"/>
    <property type="project" value="UniProtKB-KW"/>
</dbReference>
<dbReference type="eggNOG" id="ENOG502QTVY">
    <property type="taxonomic scope" value="Eukaryota"/>
</dbReference>
<proteinExistence type="predicted"/>
<protein>
    <recommendedName>
        <fullName evidence="9">PHD-type domain-containing protein</fullName>
    </recommendedName>
</protein>
<dbReference type="GO" id="GO:0005634">
    <property type="term" value="C:nucleus"/>
    <property type="evidence" value="ECO:0007669"/>
    <property type="project" value="TreeGrafter"/>
</dbReference>
<keyword evidence="3" id="KW-0862">Zinc</keyword>
<evidence type="ECO:0000256" key="2">
    <source>
        <dbReference type="ARBA" id="ARBA00022771"/>
    </source>
</evidence>
<dbReference type="PANTHER" id="PTHR46309:SF15">
    <property type="entry name" value="PHD-FINGER PROTEIN"/>
    <property type="match status" value="1"/>
</dbReference>
<feature type="domain" description="DUF7028" evidence="5">
    <location>
        <begin position="12"/>
        <end position="95"/>
    </location>
</feature>
<dbReference type="Pfam" id="PF23209">
    <property type="entry name" value="IDM1_C"/>
    <property type="match status" value="1"/>
</dbReference>
<evidence type="ECO:0000256" key="3">
    <source>
        <dbReference type="ARBA" id="ARBA00022833"/>
    </source>
</evidence>
<reference evidence="8" key="1">
    <citation type="journal article" date="2014" name="Nat. Genet.">
        <title>A reference genome for common bean and genome-wide analysis of dual domestications.</title>
        <authorList>
            <person name="Schmutz J."/>
            <person name="McClean P.E."/>
            <person name="Mamidi S."/>
            <person name="Wu G.A."/>
            <person name="Cannon S.B."/>
            <person name="Grimwood J."/>
            <person name="Jenkins J."/>
            <person name="Shu S."/>
            <person name="Song Q."/>
            <person name="Chavarro C."/>
            <person name="Torres-Torres M."/>
            <person name="Geffroy V."/>
            <person name="Moghaddam S.M."/>
            <person name="Gao D."/>
            <person name="Abernathy B."/>
            <person name="Barry K."/>
            <person name="Blair M."/>
            <person name="Brick M.A."/>
            <person name="Chovatia M."/>
            <person name="Gepts P."/>
            <person name="Goodstein D.M."/>
            <person name="Gonzales M."/>
            <person name="Hellsten U."/>
            <person name="Hyten D.L."/>
            <person name="Jia G."/>
            <person name="Kelly J.D."/>
            <person name="Kudrna D."/>
            <person name="Lee R."/>
            <person name="Richard M.M."/>
            <person name="Miklas P.N."/>
            <person name="Osorno J.M."/>
            <person name="Rodrigues J."/>
            <person name="Thareau V."/>
            <person name="Urrea C.A."/>
            <person name="Wang M."/>
            <person name="Yu Y."/>
            <person name="Zhang M."/>
            <person name="Wing R.A."/>
            <person name="Cregan P.B."/>
            <person name="Rokhsar D.S."/>
            <person name="Jackson S.A."/>
        </authorList>
    </citation>
    <scope>NUCLEOTIDE SEQUENCE [LARGE SCALE GENOMIC DNA]</scope>
    <source>
        <strain evidence="8">cv. G19833</strain>
    </source>
</reference>
<dbReference type="GO" id="GO:0003714">
    <property type="term" value="F:transcription corepressor activity"/>
    <property type="evidence" value="ECO:0007669"/>
    <property type="project" value="InterPro"/>
</dbReference>
<dbReference type="OrthoDB" id="1903104at2759"/>
<sequence length="493" mass="55883">MAAPTIPPPPPINIEPGNCPEAVKQWYYLTSLPSNRRKSTLCRELSLQAKRHLCYLGWKFWYIDKKEKWELRYTSPVSGKNYVSLARACKGCIEEDGVCNGNPQNRKENNVLEYPTSSQSKKETIESNLKENNVLEYPTCQPTQETTESGKITTCKKRQRDDKDDESGEDFTSMNSNRGKSVRAIVRQNGFILKDGQSLLDCQKEAQPNGLVEEEEVDDCGYRNDSICAVCCYGGKLVLCDGCPSSFHLRYLGLTHVPDGDWFYPVCSCKICRRPRCRDDSLRNEGVNSVLVCHQCEGKYHIGCLKAPAPAHTQMEKEEDDVGKGNWFYSTDCEEIFFRLHDLLGKTINVAPYNLTWTLLKAVKKDGSGENESKLRAALDVLHESFDPVIDVFSGRDVIADVVFSRGSKDDRFNYRGFYTVVLERDKEMVCVATVRVFGKRVAEIPFVATQCRRQGMCGILMNEIEKLLTYLGVEREVGSAFLVHCNRLDKII</sequence>
<dbReference type="PANTHER" id="PTHR46309">
    <property type="entry name" value="PHD FINGER PROTEIN 12"/>
    <property type="match status" value="1"/>
</dbReference>
<dbReference type="InterPro" id="IPR056511">
    <property type="entry name" value="IDM1_C"/>
</dbReference>
<dbReference type="InterPro" id="IPR042163">
    <property type="entry name" value="PHF12"/>
</dbReference>
<dbReference type="InterPro" id="IPR016181">
    <property type="entry name" value="Acyl_CoA_acyltransferase"/>
</dbReference>
<dbReference type="InterPro" id="IPR054292">
    <property type="entry name" value="DUF7028"/>
</dbReference>
<evidence type="ECO:0000313" key="8">
    <source>
        <dbReference type="Proteomes" id="UP000000226"/>
    </source>
</evidence>
<dbReference type="OMA" id="GWFCSSQ"/>
<dbReference type="Gramene" id="ESW31561">
    <property type="protein sequence ID" value="ESW31561"/>
    <property type="gene ID" value="PHAVU_002G248300g"/>
</dbReference>
<dbReference type="Gene3D" id="3.30.40.10">
    <property type="entry name" value="Zinc/RING finger domain, C3HC4 (zinc finger)"/>
    <property type="match status" value="2"/>
</dbReference>
<feature type="region of interest" description="Disordered" evidence="4">
    <location>
        <begin position="142"/>
        <end position="176"/>
    </location>
</feature>
<dbReference type="InterPro" id="IPR011011">
    <property type="entry name" value="Znf_FYVE_PHD"/>
</dbReference>
<evidence type="ECO:0000313" key="7">
    <source>
        <dbReference type="EMBL" id="ESW31561.1"/>
    </source>
</evidence>
<evidence type="ECO:0000259" key="6">
    <source>
        <dbReference type="Pfam" id="PF23209"/>
    </source>
</evidence>
<dbReference type="EMBL" id="CM002289">
    <property type="protein sequence ID" value="ESW31561.1"/>
    <property type="molecule type" value="Genomic_DNA"/>
</dbReference>
<dbReference type="InterPro" id="IPR013083">
    <property type="entry name" value="Znf_RING/FYVE/PHD"/>
</dbReference>
<dbReference type="STRING" id="3885.V7CRK1"/>
<name>V7CRK1_PHAVU</name>
<keyword evidence="1" id="KW-0479">Metal-binding</keyword>
<feature type="compositionally biased region" description="Polar residues" evidence="4">
    <location>
        <begin position="142"/>
        <end position="152"/>
    </location>
</feature>
<dbReference type="Pfam" id="PF22970">
    <property type="entry name" value="DUF7028"/>
    <property type="match status" value="1"/>
</dbReference>
<gene>
    <name evidence="7" type="ORF">PHAVU_002G248300g</name>
</gene>
<evidence type="ECO:0000259" key="5">
    <source>
        <dbReference type="Pfam" id="PF22970"/>
    </source>
</evidence>
<dbReference type="GO" id="GO:0006357">
    <property type="term" value="P:regulation of transcription by RNA polymerase II"/>
    <property type="evidence" value="ECO:0007669"/>
    <property type="project" value="TreeGrafter"/>
</dbReference>
<keyword evidence="2" id="KW-0863">Zinc-finger</keyword>
<dbReference type="SUPFAM" id="SSF57903">
    <property type="entry name" value="FYVE/PHD zinc finger"/>
    <property type="match status" value="1"/>
</dbReference>
<dbReference type="SUPFAM" id="SSF55729">
    <property type="entry name" value="Acyl-CoA N-acyltransferases (Nat)"/>
    <property type="match status" value="1"/>
</dbReference>
<dbReference type="AlphaFoldDB" id="V7CRK1"/>
<organism evidence="7 8">
    <name type="scientific">Phaseolus vulgaris</name>
    <name type="common">Kidney bean</name>
    <name type="synonym">French bean</name>
    <dbReference type="NCBI Taxonomy" id="3885"/>
    <lineage>
        <taxon>Eukaryota</taxon>
        <taxon>Viridiplantae</taxon>
        <taxon>Streptophyta</taxon>
        <taxon>Embryophyta</taxon>
        <taxon>Tracheophyta</taxon>
        <taxon>Spermatophyta</taxon>
        <taxon>Magnoliopsida</taxon>
        <taxon>eudicotyledons</taxon>
        <taxon>Gunneridae</taxon>
        <taxon>Pentapetalae</taxon>
        <taxon>rosids</taxon>
        <taxon>fabids</taxon>
        <taxon>Fabales</taxon>
        <taxon>Fabaceae</taxon>
        <taxon>Papilionoideae</taxon>
        <taxon>50 kb inversion clade</taxon>
        <taxon>NPAAA clade</taxon>
        <taxon>indigoferoid/millettioid clade</taxon>
        <taxon>Phaseoleae</taxon>
        <taxon>Phaseolus</taxon>
    </lineage>
</organism>
<dbReference type="SMR" id="V7CRK1"/>
<dbReference type="Proteomes" id="UP000000226">
    <property type="component" value="Chromosome 2"/>
</dbReference>